<feature type="compositionally biased region" description="Polar residues" evidence="1">
    <location>
        <begin position="57"/>
        <end position="68"/>
    </location>
</feature>
<name>A0AAD4C7M3_BOLED</name>
<keyword evidence="3" id="KW-1185">Reference proteome</keyword>
<gene>
    <name evidence="2" type="ORF">L210DRAFT_3521993</name>
</gene>
<organism evidence="2 3">
    <name type="scientific">Boletus edulis BED1</name>
    <dbReference type="NCBI Taxonomy" id="1328754"/>
    <lineage>
        <taxon>Eukaryota</taxon>
        <taxon>Fungi</taxon>
        <taxon>Dikarya</taxon>
        <taxon>Basidiomycota</taxon>
        <taxon>Agaricomycotina</taxon>
        <taxon>Agaricomycetes</taxon>
        <taxon>Agaricomycetidae</taxon>
        <taxon>Boletales</taxon>
        <taxon>Boletineae</taxon>
        <taxon>Boletaceae</taxon>
        <taxon>Boletoideae</taxon>
        <taxon>Boletus</taxon>
    </lineage>
</organism>
<evidence type="ECO:0000313" key="2">
    <source>
        <dbReference type="EMBL" id="KAF8451001.1"/>
    </source>
</evidence>
<evidence type="ECO:0000256" key="1">
    <source>
        <dbReference type="SAM" id="MobiDB-lite"/>
    </source>
</evidence>
<reference evidence="2" key="1">
    <citation type="submission" date="2019-10" db="EMBL/GenBank/DDBJ databases">
        <authorList>
            <consortium name="DOE Joint Genome Institute"/>
            <person name="Kuo A."/>
            <person name="Miyauchi S."/>
            <person name="Kiss E."/>
            <person name="Drula E."/>
            <person name="Kohler A."/>
            <person name="Sanchez-Garcia M."/>
            <person name="Andreopoulos B."/>
            <person name="Barry K.W."/>
            <person name="Bonito G."/>
            <person name="Buee M."/>
            <person name="Carver A."/>
            <person name="Chen C."/>
            <person name="Cichocki N."/>
            <person name="Clum A."/>
            <person name="Culley D."/>
            <person name="Crous P.W."/>
            <person name="Fauchery L."/>
            <person name="Girlanda M."/>
            <person name="Hayes R."/>
            <person name="Keri Z."/>
            <person name="LaButti K."/>
            <person name="Lipzen A."/>
            <person name="Lombard V."/>
            <person name="Magnuson J."/>
            <person name="Maillard F."/>
            <person name="Morin E."/>
            <person name="Murat C."/>
            <person name="Nolan M."/>
            <person name="Ohm R."/>
            <person name="Pangilinan J."/>
            <person name="Pereira M."/>
            <person name="Perotto S."/>
            <person name="Peter M."/>
            <person name="Riley R."/>
            <person name="Sitrit Y."/>
            <person name="Stielow B."/>
            <person name="Szollosi G."/>
            <person name="Zifcakova L."/>
            <person name="Stursova M."/>
            <person name="Spatafora J.W."/>
            <person name="Tedersoo L."/>
            <person name="Vaario L.-M."/>
            <person name="Yamada A."/>
            <person name="Yan M."/>
            <person name="Wang P."/>
            <person name="Xu J."/>
            <person name="Bruns T."/>
            <person name="Baldrian P."/>
            <person name="Vilgalys R."/>
            <person name="Henrissat B."/>
            <person name="Grigoriev I.V."/>
            <person name="Hibbett D."/>
            <person name="Nagy L.G."/>
            <person name="Martin F.M."/>
        </authorList>
    </citation>
    <scope>NUCLEOTIDE SEQUENCE</scope>
    <source>
        <strain evidence="2">BED1</strain>
    </source>
</reference>
<evidence type="ECO:0000313" key="3">
    <source>
        <dbReference type="Proteomes" id="UP001194468"/>
    </source>
</evidence>
<dbReference type="InterPro" id="IPR036895">
    <property type="entry name" value="Uracil-DNA_glycosylase-like_sf"/>
</dbReference>
<proteinExistence type="predicted"/>
<reference evidence="2" key="2">
    <citation type="journal article" date="2020" name="Nat. Commun.">
        <title>Large-scale genome sequencing of mycorrhizal fungi provides insights into the early evolution of symbiotic traits.</title>
        <authorList>
            <person name="Miyauchi S."/>
            <person name="Kiss E."/>
            <person name="Kuo A."/>
            <person name="Drula E."/>
            <person name="Kohler A."/>
            <person name="Sanchez-Garcia M."/>
            <person name="Morin E."/>
            <person name="Andreopoulos B."/>
            <person name="Barry K.W."/>
            <person name="Bonito G."/>
            <person name="Buee M."/>
            <person name="Carver A."/>
            <person name="Chen C."/>
            <person name="Cichocki N."/>
            <person name="Clum A."/>
            <person name="Culley D."/>
            <person name="Crous P.W."/>
            <person name="Fauchery L."/>
            <person name="Girlanda M."/>
            <person name="Hayes R.D."/>
            <person name="Keri Z."/>
            <person name="LaButti K."/>
            <person name="Lipzen A."/>
            <person name="Lombard V."/>
            <person name="Magnuson J."/>
            <person name="Maillard F."/>
            <person name="Murat C."/>
            <person name="Nolan M."/>
            <person name="Ohm R.A."/>
            <person name="Pangilinan J."/>
            <person name="Pereira M.F."/>
            <person name="Perotto S."/>
            <person name="Peter M."/>
            <person name="Pfister S."/>
            <person name="Riley R."/>
            <person name="Sitrit Y."/>
            <person name="Stielow J.B."/>
            <person name="Szollosi G."/>
            <person name="Zifcakova L."/>
            <person name="Stursova M."/>
            <person name="Spatafora J.W."/>
            <person name="Tedersoo L."/>
            <person name="Vaario L.M."/>
            <person name="Yamada A."/>
            <person name="Yan M."/>
            <person name="Wang P."/>
            <person name="Xu J."/>
            <person name="Bruns T."/>
            <person name="Baldrian P."/>
            <person name="Vilgalys R."/>
            <person name="Dunand C."/>
            <person name="Henrissat B."/>
            <person name="Grigoriev I.V."/>
            <person name="Hibbett D."/>
            <person name="Nagy L.G."/>
            <person name="Martin F.M."/>
        </authorList>
    </citation>
    <scope>NUCLEOTIDE SEQUENCE</scope>
    <source>
        <strain evidence="2">BED1</strain>
    </source>
</reference>
<dbReference type="AlphaFoldDB" id="A0AAD4C7M3"/>
<protein>
    <submittedName>
        <fullName evidence="2">Uncharacterized protein</fullName>
    </submittedName>
</protein>
<comment type="caution">
    <text evidence="2">The sequence shown here is derived from an EMBL/GenBank/DDBJ whole genome shotgun (WGS) entry which is preliminary data.</text>
</comment>
<dbReference type="Proteomes" id="UP001194468">
    <property type="component" value="Unassembled WGS sequence"/>
</dbReference>
<feature type="region of interest" description="Disordered" evidence="1">
    <location>
        <begin position="46"/>
        <end position="68"/>
    </location>
</feature>
<dbReference type="SUPFAM" id="SSF52141">
    <property type="entry name" value="Uracil-DNA glycosylase-like"/>
    <property type="match status" value="1"/>
</dbReference>
<dbReference type="EMBL" id="WHUW01000002">
    <property type="protein sequence ID" value="KAF8451001.1"/>
    <property type="molecule type" value="Genomic_DNA"/>
</dbReference>
<sequence length="68" mass="7641">MGESWRTVLEAEFTKPYLRKVTTVVIGQARPSYFAFHCSNSPLIPRQDPYHDVGQAHGQSSTPTPSTY</sequence>
<accession>A0AAD4C7M3</accession>